<proteinExistence type="predicted"/>
<dbReference type="InterPro" id="IPR051616">
    <property type="entry name" value="Cul2-RING_E3_ligase_SR"/>
</dbReference>
<reference evidence="8 9" key="1">
    <citation type="submission" date="2024-09" db="EMBL/GenBank/DDBJ databases">
        <title>Itraconazole resistance in Madurella fahalii resulting from another homologue of gene encoding cytochrome P450 14-alpha sterol demethylase (CYP51).</title>
        <authorList>
            <person name="Yoshioka I."/>
            <person name="Fahal A.H."/>
            <person name="Kaneko S."/>
            <person name="Yaguchi T."/>
        </authorList>
    </citation>
    <scope>NUCLEOTIDE SEQUENCE [LARGE SCALE GENOMIC DNA]</scope>
    <source>
        <strain evidence="8 9">IFM 68171</strain>
    </source>
</reference>
<dbReference type="SMART" id="SM00248">
    <property type="entry name" value="ANK"/>
    <property type="match status" value="13"/>
</dbReference>
<dbReference type="SUPFAM" id="SSF103473">
    <property type="entry name" value="MFS general substrate transporter"/>
    <property type="match status" value="1"/>
</dbReference>
<feature type="repeat" description="ANK" evidence="3">
    <location>
        <begin position="990"/>
        <end position="1018"/>
    </location>
</feature>
<dbReference type="SUPFAM" id="SSF52540">
    <property type="entry name" value="P-loop containing nucleoside triphosphate hydrolases"/>
    <property type="match status" value="1"/>
</dbReference>
<feature type="domain" description="Major facilitator superfamily (MFS) profile" evidence="7">
    <location>
        <begin position="1233"/>
        <end position="1385"/>
    </location>
</feature>
<evidence type="ECO:0000259" key="6">
    <source>
        <dbReference type="PROSITE" id="PS50837"/>
    </source>
</evidence>
<feature type="repeat" description="ANK" evidence="3">
    <location>
        <begin position="869"/>
        <end position="894"/>
    </location>
</feature>
<dbReference type="Pfam" id="PF24883">
    <property type="entry name" value="NPHP3_N"/>
    <property type="match status" value="1"/>
</dbReference>
<feature type="transmembrane region" description="Helical" evidence="5">
    <location>
        <begin position="1228"/>
        <end position="1246"/>
    </location>
</feature>
<dbReference type="InterPro" id="IPR036770">
    <property type="entry name" value="Ankyrin_rpt-contain_sf"/>
</dbReference>
<evidence type="ECO:0000256" key="3">
    <source>
        <dbReference type="PROSITE-ProRule" id="PRU00023"/>
    </source>
</evidence>
<dbReference type="PROSITE" id="PS50837">
    <property type="entry name" value="NACHT"/>
    <property type="match status" value="1"/>
</dbReference>
<evidence type="ECO:0000259" key="7">
    <source>
        <dbReference type="PROSITE" id="PS50850"/>
    </source>
</evidence>
<dbReference type="RefSeq" id="XP_070917393.1">
    <property type="nucleotide sequence ID" value="XM_071061292.1"/>
</dbReference>
<comment type="caution">
    <text evidence="8">The sequence shown here is derived from an EMBL/GenBank/DDBJ whole genome shotgun (WGS) entry which is preliminary data.</text>
</comment>
<name>A0ABQ0GD34_9PEZI</name>
<comment type="subcellular location">
    <subcellularLocation>
        <location evidence="1">Membrane</location>
        <topology evidence="1">Multi-pass membrane protein</topology>
    </subcellularLocation>
</comment>
<dbReference type="GeneID" id="98176615"/>
<dbReference type="PROSITE" id="PS50297">
    <property type="entry name" value="ANK_REP_REGION"/>
    <property type="match status" value="6"/>
</dbReference>
<feature type="repeat" description="ANK" evidence="3">
    <location>
        <begin position="835"/>
        <end position="863"/>
    </location>
</feature>
<keyword evidence="5" id="KW-0812">Transmembrane</keyword>
<evidence type="ECO:0000256" key="1">
    <source>
        <dbReference type="ARBA" id="ARBA00004141"/>
    </source>
</evidence>
<feature type="transmembrane region" description="Helical" evidence="5">
    <location>
        <begin position="1298"/>
        <end position="1316"/>
    </location>
</feature>
<dbReference type="Pfam" id="PF07690">
    <property type="entry name" value="MFS_1"/>
    <property type="match status" value="1"/>
</dbReference>
<evidence type="ECO:0000313" key="9">
    <source>
        <dbReference type="Proteomes" id="UP001628179"/>
    </source>
</evidence>
<dbReference type="Gene3D" id="1.20.1250.20">
    <property type="entry name" value="MFS general substrate transporter like domains"/>
    <property type="match status" value="1"/>
</dbReference>
<dbReference type="InterPro" id="IPR036259">
    <property type="entry name" value="MFS_trans_sf"/>
</dbReference>
<dbReference type="SUPFAM" id="SSF48403">
    <property type="entry name" value="Ankyrin repeat"/>
    <property type="match status" value="2"/>
</dbReference>
<dbReference type="PROSITE" id="PS50088">
    <property type="entry name" value="ANK_REPEAT"/>
    <property type="match status" value="6"/>
</dbReference>
<feature type="transmembrane region" description="Helical" evidence="5">
    <location>
        <begin position="1355"/>
        <end position="1378"/>
    </location>
</feature>
<evidence type="ECO:0000256" key="2">
    <source>
        <dbReference type="ARBA" id="ARBA00022737"/>
    </source>
</evidence>
<dbReference type="Proteomes" id="UP001628179">
    <property type="component" value="Unassembled WGS sequence"/>
</dbReference>
<dbReference type="PROSITE" id="PS50850">
    <property type="entry name" value="MFS"/>
    <property type="match status" value="1"/>
</dbReference>
<keyword evidence="2" id="KW-0677">Repeat</keyword>
<keyword evidence="5" id="KW-0472">Membrane</keyword>
<dbReference type="InterPro" id="IPR007111">
    <property type="entry name" value="NACHT_NTPase"/>
</dbReference>
<feature type="compositionally biased region" description="Basic and acidic residues" evidence="4">
    <location>
        <begin position="1160"/>
        <end position="1170"/>
    </location>
</feature>
<dbReference type="PANTHER" id="PTHR46224:SF64">
    <property type="entry name" value="IQ MOTIF AND ANKYRIN REPEAT DOMAIN-CONTAINING PROTEIN 1"/>
    <property type="match status" value="1"/>
</dbReference>
<dbReference type="InterPro" id="IPR056884">
    <property type="entry name" value="NPHP3-like_N"/>
</dbReference>
<keyword evidence="5" id="KW-1133">Transmembrane helix</keyword>
<dbReference type="Pfam" id="PF22939">
    <property type="entry name" value="WHD_GPIID"/>
    <property type="match status" value="1"/>
</dbReference>
<feature type="transmembrane region" description="Helical" evidence="5">
    <location>
        <begin position="1323"/>
        <end position="1343"/>
    </location>
</feature>
<organism evidence="8 9">
    <name type="scientific">Madurella fahalii</name>
    <dbReference type="NCBI Taxonomy" id="1157608"/>
    <lineage>
        <taxon>Eukaryota</taxon>
        <taxon>Fungi</taxon>
        <taxon>Dikarya</taxon>
        <taxon>Ascomycota</taxon>
        <taxon>Pezizomycotina</taxon>
        <taxon>Sordariomycetes</taxon>
        <taxon>Sordariomycetidae</taxon>
        <taxon>Sordariales</taxon>
        <taxon>Sordariales incertae sedis</taxon>
        <taxon>Madurella</taxon>
    </lineage>
</organism>
<dbReference type="Gene3D" id="1.25.40.20">
    <property type="entry name" value="Ankyrin repeat-containing domain"/>
    <property type="match status" value="4"/>
</dbReference>
<dbReference type="InterPro" id="IPR011701">
    <property type="entry name" value="MFS"/>
</dbReference>
<dbReference type="EMBL" id="BAAFSV010000003">
    <property type="protein sequence ID" value="GAB1315662.1"/>
    <property type="molecule type" value="Genomic_DNA"/>
</dbReference>
<sequence>MADVGTIVGVISLGIQVADGLVKYYTSYKDRESDTAHTVKRLTHLLDVLGILRRQLAERKFLPDEESLLKVIKHSVGDCEDLIRELQQETEKFTEASSGGFAAAARTTGRRLAYPFRQSTLQKLDEDIDEICANLALALQVLQHQDMSNAQSDIQDTKALLELMRASQVSSDIREWLKAPDASINYNEACKRKHPGTGLWFIKGPHFSTWLRTANSFLWLKGFAGCGKSVLSSTIIQHIFRHRSSDPLVGIAFFYFTFNDESKQNASSMLRALILQLVSQLKGQDTTLSQLHYSYRENTPPDQALLDCLRQVINRFDHVYIILDALDESPQHKHREDLLQTLEDMRRWSCPGMHLLVTSRDEQDIRESLEAQDDQVVSMKNDSIDADIASFVSAHLRENRRLRKWEKYHDRIEQAFTEGAQGVFRWVECQFAPLEACPGSKTRLDALLGSLPRTLDKTYERMLSNIDEESADDARRILTLLCTAKRPLTVEELIDGIAVELGDDPRFNEDSRLMNEADIRRICPGFIDSEVLDLYPRAKEPIRIAHYSVQEYLESDRILACPAAKFSVRRVQANTEVASLCLAYLMDPGLCEEFLAWERGKDTKYPLAEYAAQNWLDHYHAGDCSDPRLHRLALALIHDDQVASVAWANILSGKNYGRRRLGGSPLDLAARLGLDRVVRVLADEIAPAPPIDCLELALLEAAACGHATTVQLLLDYYGIAINYGGDKGTAPHLDEDASITWILSLAKPLEVAASNGHEEVVTLLLDRGADPNLGWRSSPLHAAVRHVDVARVLLSRGADVDMVGQGFLLALAASYGSTGMVNLLLDREADVNEGSPFTALERAASQLRSDTLQLLLERGADVNGGVCHTPLEAAASEGYTEHGQLLLDRGADVDLGIWNTPLETAAGRIFTEFVQLLLDRGASVNLGIKRMPLEVAAFHERVEHVQLLIDFGADIDLGIERTPLEAAAWSKEVESVRLLLDRGANVNLGIERTPLETAAYYGRTEHVRLLIDRGADINLGIIETPLEAAMSQWTGEMECVQLLLDRGADVNLGIKKTPLDAAVEKGHVDLVQLLLNRGANANLYIKNTPLEAAASRRGRILKEWRIHDGSDTSEDIDTTSLVERDLGMAQPDADGGIEMALPQSEDKKRDEISTPLLSDSEEKVKEESRPRPRPGAFTLTPTPTLTFTHPFSPPINATTPLLAAALASEPEPAEEETTPLPATPLSPARLWLTLSATYVGVFLGAVDSSILATLSASIAIEFRSLSLLLWLATAYLIANATFQPLSGRLTDIFGRGPGLVFSNVMFALGNLICGLARDEGGLILGRVVAGVGGGGLMSISTFLASDLVPLKRRGVVQGVVNIAYGTGAMLGGVLGGFINDTSSCG</sequence>
<dbReference type="InterPro" id="IPR002110">
    <property type="entry name" value="Ankyrin_rpt"/>
</dbReference>
<evidence type="ECO:0000256" key="5">
    <source>
        <dbReference type="SAM" id="Phobius"/>
    </source>
</evidence>
<feature type="transmembrane region" description="Helical" evidence="5">
    <location>
        <begin position="1258"/>
        <end position="1278"/>
    </location>
</feature>
<dbReference type="InterPro" id="IPR027417">
    <property type="entry name" value="P-loop_NTPase"/>
</dbReference>
<dbReference type="InterPro" id="IPR020846">
    <property type="entry name" value="MFS_dom"/>
</dbReference>
<dbReference type="PANTHER" id="PTHR46224">
    <property type="entry name" value="ANKYRIN REPEAT FAMILY PROTEIN"/>
    <property type="match status" value="1"/>
</dbReference>
<feature type="repeat" description="ANK" evidence="3">
    <location>
        <begin position="744"/>
        <end position="772"/>
    </location>
</feature>
<keyword evidence="3" id="KW-0040">ANK repeat</keyword>
<dbReference type="Gene3D" id="3.40.50.300">
    <property type="entry name" value="P-loop containing nucleotide triphosphate hydrolases"/>
    <property type="match status" value="1"/>
</dbReference>
<evidence type="ECO:0000256" key="4">
    <source>
        <dbReference type="SAM" id="MobiDB-lite"/>
    </source>
</evidence>
<dbReference type="Pfam" id="PF12796">
    <property type="entry name" value="Ank_2"/>
    <property type="match status" value="3"/>
</dbReference>
<evidence type="ECO:0000313" key="8">
    <source>
        <dbReference type="EMBL" id="GAB1315662.1"/>
    </source>
</evidence>
<feature type="domain" description="NACHT" evidence="6">
    <location>
        <begin position="216"/>
        <end position="360"/>
    </location>
</feature>
<gene>
    <name evidence="8" type="ORF">MFIFM68171_05872</name>
</gene>
<accession>A0ABQ0GD34</accession>
<protein>
    <submittedName>
        <fullName evidence="8">NACHT domain-containing protein</fullName>
    </submittedName>
</protein>
<feature type="repeat" description="ANK" evidence="3">
    <location>
        <begin position="1054"/>
        <end position="1086"/>
    </location>
</feature>
<dbReference type="InterPro" id="IPR054471">
    <property type="entry name" value="GPIID_WHD"/>
</dbReference>
<feature type="repeat" description="ANK" evidence="3">
    <location>
        <begin position="959"/>
        <end position="991"/>
    </location>
</feature>
<keyword evidence="9" id="KW-1185">Reference proteome</keyword>
<feature type="region of interest" description="Disordered" evidence="4">
    <location>
        <begin position="1129"/>
        <end position="1183"/>
    </location>
</feature>